<name>B3FJN6_BP201</name>
<gene>
    <name evidence="1" type="ORF">201phi2-1p376</name>
</gene>
<reference evidence="1 2" key="1">
    <citation type="journal article" date="2008" name="Virology">
        <title>Characterization of Pseudomonas chlororaphis myovirus 201varphi2-1 via genomic sequencing, mass spectrometry, and electron microscopy.</title>
        <authorList>
            <person name="Thomas J.A."/>
            <person name="Rolando M.R."/>
            <person name="Carroll C.A."/>
            <person name="Shen P.S."/>
            <person name="Belnap D.M."/>
            <person name="Weintraub S.T."/>
            <person name="Serwer P."/>
            <person name="Hardies S.C."/>
        </authorList>
    </citation>
    <scope>NUCLEOTIDE SEQUENCE</scope>
</reference>
<organism evidence="1 2">
    <name type="scientific">Pseudomonas phage 201phi2-1</name>
    <name type="common">Pseudomonas chlororaphis phage 201phi2-1</name>
    <dbReference type="NCBI Taxonomy" id="198110"/>
    <lineage>
        <taxon>Viruses</taxon>
        <taxon>Duplodnaviria</taxon>
        <taxon>Heunggongvirae</taxon>
        <taxon>Uroviricota</taxon>
        <taxon>Caudoviricetes</taxon>
        <taxon>Chimalliviridae</taxon>
        <taxon>Serwervirus</taxon>
        <taxon>Serwervirus 201phi21</taxon>
    </lineage>
</organism>
<dbReference type="KEGG" id="vg:6372536"/>
<evidence type="ECO:0000313" key="1">
    <source>
        <dbReference type="EMBL" id="ABY63201.1"/>
    </source>
</evidence>
<accession>B3FJN6</accession>
<sequence>MSVDNFIGAVKVKRDEAVEHFLSEDFHQAMANGVEEPEAVVRKGIDQLVGGILDVISEQYEDIVTAEDSEGESVSVTVASDLSTLYFEEVSN</sequence>
<dbReference type="RefSeq" id="YP_001957097.1">
    <property type="nucleotide sequence ID" value="NC_010821.1"/>
</dbReference>
<dbReference type="EMBL" id="EU197055">
    <property type="protein sequence ID" value="ABY63201.1"/>
    <property type="molecule type" value="Genomic_DNA"/>
</dbReference>
<evidence type="ECO:0000313" key="2">
    <source>
        <dbReference type="Proteomes" id="UP000002421"/>
    </source>
</evidence>
<proteinExistence type="predicted"/>
<keyword evidence="2" id="KW-1185">Reference proteome</keyword>
<protein>
    <submittedName>
        <fullName evidence="1">Uncharacterized protein</fullName>
    </submittedName>
</protein>
<organismHost>
    <name type="scientific">Pseudomonas chlororaphis</name>
    <dbReference type="NCBI Taxonomy" id="587753"/>
</organismHost>
<dbReference type="Proteomes" id="UP000002421">
    <property type="component" value="Segment"/>
</dbReference>